<dbReference type="EMBL" id="LAZR01029242">
    <property type="protein sequence ID" value="KKL60170.1"/>
    <property type="molecule type" value="Genomic_DNA"/>
</dbReference>
<dbReference type="PANTHER" id="PTHR36015">
    <property type="entry name" value="HOLLIDAY JUNCTION RESOLVASE MOC1, CHLOROPLASTIC-RELATED"/>
    <property type="match status" value="1"/>
</dbReference>
<accession>A0A0F9FS00</accession>
<dbReference type="GO" id="GO:0008821">
    <property type="term" value="F:crossover junction DNA endonuclease activity"/>
    <property type="evidence" value="ECO:0007669"/>
    <property type="project" value="InterPro"/>
</dbReference>
<reference evidence="1" key="1">
    <citation type="journal article" date="2015" name="Nature">
        <title>Complex archaea that bridge the gap between prokaryotes and eukaryotes.</title>
        <authorList>
            <person name="Spang A."/>
            <person name="Saw J.H."/>
            <person name="Jorgensen S.L."/>
            <person name="Zaremba-Niedzwiedzka K."/>
            <person name="Martijn J."/>
            <person name="Lind A.E."/>
            <person name="van Eijk R."/>
            <person name="Schleper C."/>
            <person name="Guy L."/>
            <person name="Ettema T.J."/>
        </authorList>
    </citation>
    <scope>NUCLEOTIDE SEQUENCE</scope>
</reference>
<dbReference type="SUPFAM" id="SSF53098">
    <property type="entry name" value="Ribonuclease H-like"/>
    <property type="match status" value="1"/>
</dbReference>
<proteinExistence type="predicted"/>
<dbReference type="InterPro" id="IPR045290">
    <property type="entry name" value="MOC1-like"/>
</dbReference>
<comment type="caution">
    <text evidence="1">The sequence shown here is derived from an EMBL/GenBank/DDBJ whole genome shotgun (WGS) entry which is preliminary data.</text>
</comment>
<sequence>MIYIGIDPGLDGAMAVLRSDQRSRVVFIDNLFDTPSTSVVKGRKKRRVYDTSAMARLFRTYLLNHRREEIIVALEAVHAMPGQGVTSMFSMGRGFGQWEGIIAAFQLPLEYVTPRVWKNKMVGVGTDKNASRLKAIDLFPGVADQLARKKDHGRAEALLIAEYVRRRNGDDP</sequence>
<evidence type="ECO:0000313" key="1">
    <source>
        <dbReference type="EMBL" id="KKL60170.1"/>
    </source>
</evidence>
<dbReference type="PANTHER" id="PTHR36015:SF6">
    <property type="entry name" value="HOLLIDAY JUNCTION RESOLVASE MOC1, CHLOROPLASTIC-RELATED"/>
    <property type="match status" value="1"/>
</dbReference>
<gene>
    <name evidence="1" type="ORF">LCGC14_2208000</name>
</gene>
<organism evidence="1">
    <name type="scientific">marine sediment metagenome</name>
    <dbReference type="NCBI Taxonomy" id="412755"/>
    <lineage>
        <taxon>unclassified sequences</taxon>
        <taxon>metagenomes</taxon>
        <taxon>ecological metagenomes</taxon>
    </lineage>
</organism>
<dbReference type="InterPro" id="IPR036397">
    <property type="entry name" value="RNaseH_sf"/>
</dbReference>
<name>A0A0F9FS00_9ZZZZ</name>
<dbReference type="AlphaFoldDB" id="A0A0F9FS00"/>
<dbReference type="Gene3D" id="3.30.420.10">
    <property type="entry name" value="Ribonuclease H-like superfamily/Ribonuclease H"/>
    <property type="match status" value="1"/>
</dbReference>
<dbReference type="InterPro" id="IPR012337">
    <property type="entry name" value="RNaseH-like_sf"/>
</dbReference>
<protein>
    <submittedName>
        <fullName evidence="1">Uncharacterized protein</fullName>
    </submittedName>
</protein>
<dbReference type="GO" id="GO:0003676">
    <property type="term" value="F:nucleic acid binding"/>
    <property type="evidence" value="ECO:0007669"/>
    <property type="project" value="InterPro"/>
</dbReference>
<dbReference type="CDD" id="cd22992">
    <property type="entry name" value="MOC1"/>
    <property type="match status" value="1"/>
</dbReference>